<dbReference type="Proteomes" id="UP000319801">
    <property type="component" value="Unassembled WGS sequence"/>
</dbReference>
<evidence type="ECO:0000256" key="1">
    <source>
        <dbReference type="SAM" id="Phobius"/>
    </source>
</evidence>
<gene>
    <name evidence="2" type="ORF">Baya_15005</name>
</gene>
<sequence>MHFRLSHISTYFCFRVAVLTLPSSGSLHLCLFGLADLDLRQILKVLRIIFVPHAFPHSFTFLLGLALGVGNLPPYVQDPDTSSTIVVVKDMGIPENCGPDLSVDMSELSPSVFYGCGRKDGWMMRGMGRGEGGSEEESDQVREKFAVPERDHLTYLNVYLQRQNNNYFSIWCNKHFIHTKAMRKVHIPPYLTDDLLRLIMGFLLSYLSR</sequence>
<dbReference type="AlphaFoldDB" id="A0A556VAK7"/>
<dbReference type="GO" id="GO:0004386">
    <property type="term" value="F:helicase activity"/>
    <property type="evidence" value="ECO:0007669"/>
    <property type="project" value="UniProtKB-KW"/>
</dbReference>
<dbReference type="EMBL" id="VCAZ01000194">
    <property type="protein sequence ID" value="TTF26774.1"/>
    <property type="molecule type" value="Genomic_DNA"/>
</dbReference>
<keyword evidence="2" id="KW-0547">Nucleotide-binding</keyword>
<protein>
    <submittedName>
        <fullName evidence="2">Pre-mRNA-splicing factor ATP-dependent RNA helicase PRP16</fullName>
    </submittedName>
</protein>
<accession>A0A556VAK7</accession>
<evidence type="ECO:0000313" key="2">
    <source>
        <dbReference type="EMBL" id="TTF26774.1"/>
    </source>
</evidence>
<keyword evidence="1" id="KW-0472">Membrane</keyword>
<keyword evidence="2" id="KW-0067">ATP-binding</keyword>
<feature type="transmembrane region" description="Helical" evidence="1">
    <location>
        <begin position="54"/>
        <end position="72"/>
    </location>
</feature>
<comment type="caution">
    <text evidence="2">The sequence shown here is derived from an EMBL/GenBank/DDBJ whole genome shotgun (WGS) entry which is preliminary data.</text>
</comment>
<keyword evidence="1" id="KW-1133">Transmembrane helix</keyword>
<keyword evidence="2" id="KW-0378">Hydrolase</keyword>
<reference evidence="2 3" key="1">
    <citation type="journal article" date="2019" name="Genome Biol. Evol.">
        <title>Whole-Genome Sequencing of the Giant Devil Catfish, Bagarius yarrelli.</title>
        <authorList>
            <person name="Jiang W."/>
            <person name="Lv Y."/>
            <person name="Cheng L."/>
            <person name="Yang K."/>
            <person name="Chao B."/>
            <person name="Wang X."/>
            <person name="Li Y."/>
            <person name="Pan X."/>
            <person name="You X."/>
            <person name="Zhang Y."/>
            <person name="Yang J."/>
            <person name="Li J."/>
            <person name="Zhang X."/>
            <person name="Liu S."/>
            <person name="Sun C."/>
            <person name="Yang J."/>
            <person name="Shi Q."/>
        </authorList>
    </citation>
    <scope>NUCLEOTIDE SEQUENCE [LARGE SCALE GENOMIC DNA]</scope>
    <source>
        <strain evidence="2">JWS20170419001</strain>
        <tissue evidence="2">Muscle</tissue>
    </source>
</reference>
<evidence type="ECO:0000313" key="3">
    <source>
        <dbReference type="Proteomes" id="UP000319801"/>
    </source>
</evidence>
<keyword evidence="3" id="KW-1185">Reference proteome</keyword>
<dbReference type="OrthoDB" id="8768987at2759"/>
<keyword evidence="2" id="KW-0347">Helicase</keyword>
<keyword evidence="1" id="KW-0812">Transmembrane</keyword>
<organism evidence="2 3">
    <name type="scientific">Bagarius yarrelli</name>
    <name type="common">Goonch</name>
    <name type="synonym">Bagrus yarrelli</name>
    <dbReference type="NCBI Taxonomy" id="175774"/>
    <lineage>
        <taxon>Eukaryota</taxon>
        <taxon>Metazoa</taxon>
        <taxon>Chordata</taxon>
        <taxon>Craniata</taxon>
        <taxon>Vertebrata</taxon>
        <taxon>Euteleostomi</taxon>
        <taxon>Actinopterygii</taxon>
        <taxon>Neopterygii</taxon>
        <taxon>Teleostei</taxon>
        <taxon>Ostariophysi</taxon>
        <taxon>Siluriformes</taxon>
        <taxon>Sisoridae</taxon>
        <taxon>Sisorinae</taxon>
        <taxon>Bagarius</taxon>
    </lineage>
</organism>
<proteinExistence type="predicted"/>
<feature type="transmembrane region" description="Helical" evidence="1">
    <location>
        <begin position="12"/>
        <end position="34"/>
    </location>
</feature>
<name>A0A556VAK7_BAGYA</name>